<dbReference type="Proteomes" id="UP000679129">
    <property type="component" value="Chromosome"/>
</dbReference>
<dbReference type="EMBL" id="CP076460">
    <property type="protein sequence ID" value="QWQ32040.1"/>
    <property type="molecule type" value="Genomic_DNA"/>
</dbReference>
<keyword evidence="1" id="KW-0812">Transmembrane</keyword>
<organism evidence="2 3">
    <name type="scientific">Candidatus Minimicrobia naudis</name>
    <dbReference type="NCBI Taxonomy" id="2841263"/>
    <lineage>
        <taxon>Bacteria</taxon>
        <taxon>Candidatus Saccharimonadota</taxon>
        <taxon>Candidatus Saccharimonadota incertae sedis</taxon>
        <taxon>Candidatus Minimicrobia</taxon>
    </lineage>
</organism>
<feature type="transmembrane region" description="Helical" evidence="1">
    <location>
        <begin position="42"/>
        <end position="63"/>
    </location>
</feature>
<accession>A0A8F1MB04</accession>
<evidence type="ECO:0000313" key="2">
    <source>
        <dbReference type="EMBL" id="QWQ32040.1"/>
    </source>
</evidence>
<keyword evidence="1" id="KW-1133">Transmembrane helix</keyword>
<dbReference type="AlphaFoldDB" id="A0A8F1MB04"/>
<feature type="transmembrane region" description="Helical" evidence="1">
    <location>
        <begin position="69"/>
        <end position="88"/>
    </location>
</feature>
<dbReference type="KEGG" id="mnd:KOY48_04035"/>
<protein>
    <recommendedName>
        <fullName evidence="4">Histidine kinase N-terminal 7TM region domain-containing protein</fullName>
    </recommendedName>
</protein>
<feature type="transmembrane region" description="Helical" evidence="1">
    <location>
        <begin position="12"/>
        <end position="30"/>
    </location>
</feature>
<keyword evidence="1" id="KW-0472">Membrane</keyword>
<evidence type="ECO:0000256" key="1">
    <source>
        <dbReference type="SAM" id="Phobius"/>
    </source>
</evidence>
<evidence type="ECO:0000313" key="3">
    <source>
        <dbReference type="Proteomes" id="UP000679129"/>
    </source>
</evidence>
<name>A0A8F1MB04_9BACT</name>
<sequence length="106" mass="11884">MIFENQPGIGVWYGLYYYGLLFVAIAYAYARGKNAKKHIRRSLCSLIVGYVLFIAPTTFVNIIDPSTIIGIPSIMCGFAVLMAVVFAGKVLPEYVNEKWCLCFFGR</sequence>
<evidence type="ECO:0008006" key="4">
    <source>
        <dbReference type="Google" id="ProtNLM"/>
    </source>
</evidence>
<gene>
    <name evidence="2" type="ORF">KOY48_04035</name>
</gene>
<keyword evidence="3" id="KW-1185">Reference proteome</keyword>
<proteinExistence type="predicted"/>
<reference evidence="2" key="1">
    <citation type="submission" date="2021-06" db="EMBL/GenBank/DDBJ databases">
        <title>An adapted protocol for Saccharibacteria cultivation: two new species join this phylum of Candidate Phyla Radiations.</title>
        <authorList>
            <person name="Ibrahim A."/>
            <person name="Maatouk M."/>
            <person name="Zgheib R."/>
            <person name="Haddad G."/>
            <person name="Bou Khalil J."/>
            <person name="Raoult D."/>
            <person name="Bittar F."/>
        </authorList>
    </citation>
    <scope>NUCLEOTIDE SEQUENCE</scope>
    <source>
        <strain evidence="2">IHU1</strain>
    </source>
</reference>